<dbReference type="HOGENOM" id="CLU_343809_0_0_4"/>
<reference evidence="3 4" key="3">
    <citation type="journal article" date="2008" name="FEMS Microbiol. Ecol.">
        <title>Identification and characterization of genes underlying chitinolysis in Collimonas fungivorans Ter331.</title>
        <authorList>
            <person name="Fritsche K."/>
            <person name="de Boer W."/>
            <person name="Gerards S."/>
            <person name="van den Berg M."/>
            <person name="van Veen J.A."/>
            <person name="Leveau J.H."/>
        </authorList>
    </citation>
    <scope>NUCLEOTIDE SEQUENCE [LARGE SCALE GENOMIC DNA]</scope>
    <source>
        <strain evidence="3 4">Ter331</strain>
    </source>
</reference>
<dbReference type="CDD" id="cd01029">
    <property type="entry name" value="TOPRIM_primases"/>
    <property type="match status" value="1"/>
</dbReference>
<dbReference type="Pfam" id="PF08707">
    <property type="entry name" value="PriCT_2"/>
    <property type="match status" value="1"/>
</dbReference>
<dbReference type="Gene3D" id="3.40.50.300">
    <property type="entry name" value="P-loop containing nucleotide triphosphate hydrolases"/>
    <property type="match status" value="1"/>
</dbReference>
<organism evidence="3 4">
    <name type="scientific">Collimonas fungivorans (strain Ter331)</name>
    <dbReference type="NCBI Taxonomy" id="1005048"/>
    <lineage>
        <taxon>Bacteria</taxon>
        <taxon>Pseudomonadati</taxon>
        <taxon>Pseudomonadota</taxon>
        <taxon>Betaproteobacteria</taxon>
        <taxon>Burkholderiales</taxon>
        <taxon>Oxalobacteraceae</taxon>
        <taxon>Collimonas</taxon>
    </lineage>
</organism>
<evidence type="ECO:0000259" key="1">
    <source>
        <dbReference type="Pfam" id="PF08707"/>
    </source>
</evidence>
<dbReference type="GO" id="GO:0016817">
    <property type="term" value="F:hydrolase activity, acting on acid anhydrides"/>
    <property type="evidence" value="ECO:0007669"/>
    <property type="project" value="InterPro"/>
</dbReference>
<dbReference type="eggNOG" id="COG4643">
    <property type="taxonomic scope" value="Bacteria"/>
</dbReference>
<reference evidence="3 4" key="2">
    <citation type="journal article" date="2006" name="J. Microbiol. Methods">
        <title>Genomic flank-sequencing of plasposon insertion sites for rapid identification of functional genes.</title>
        <authorList>
            <person name="Leveau J.H."/>
            <person name="Gerards S."/>
            <person name="Fritsche K."/>
            <person name="Zondag G."/>
            <person name="van Veen J.A."/>
        </authorList>
    </citation>
    <scope>NUCLEOTIDE SEQUENCE [LARGE SCALE GENOMIC DNA]</scope>
    <source>
        <strain evidence="3 4">Ter331</strain>
    </source>
</reference>
<reference evidence="3 4" key="4">
    <citation type="journal article" date="2010" name="Environ. Microbiol.">
        <title>The bacterial genus Collimonas: mycophagy, weathering and other adaptive solutions to life in oligotrophic soil environments.</title>
        <authorList>
            <person name="Leveau J.H."/>
            <person name="Uroz S."/>
            <person name="de Boer W."/>
        </authorList>
    </citation>
    <scope>NUCLEOTIDE SEQUENCE [LARGE SCALE GENOMIC DNA]</scope>
    <source>
        <strain evidence="3 4">Ter331</strain>
    </source>
</reference>
<feature type="domain" description="Primase C-terminal 2" evidence="1">
    <location>
        <begin position="10"/>
        <end position="80"/>
    </location>
</feature>
<dbReference type="InterPro" id="IPR027417">
    <property type="entry name" value="P-loop_NTPase"/>
</dbReference>
<dbReference type="InterPro" id="IPR014819">
    <property type="entry name" value="PriCT_2"/>
</dbReference>
<dbReference type="KEGG" id="cfu:CFU_3369"/>
<reference evidence="3 4" key="1">
    <citation type="journal article" date="2004" name="Environ. Microbiol.">
        <title>Phylogeny-function analysis of (meta)genomic libraries: screening for expression of ribosomal RNA genes by large-insert library fluorescent in situ hybridization (LIL-FISH).</title>
        <authorList>
            <person name="Leveau J.H."/>
            <person name="Gerards S."/>
            <person name="de Boer W."/>
            <person name="van Veen J.A."/>
        </authorList>
    </citation>
    <scope>NUCLEOTIDE SEQUENCE [LARGE SCALE GENOMIC DNA]</scope>
    <source>
        <strain evidence="3 4">Ter331</strain>
    </source>
</reference>
<reference evidence="3 4" key="5">
    <citation type="journal article" date="2011" name="ISME J.">
        <title>Dual transcriptional profiling of a bacterial/fungal confrontation: Collimonas fungivorans versus Aspergillus niger.</title>
        <authorList>
            <person name="Mela F."/>
            <person name="Fritsche K."/>
            <person name="de Boer W."/>
            <person name="van Veen J.A."/>
            <person name="de Graaff L.H."/>
            <person name="van den Berg M."/>
            <person name="Leveau J.H."/>
        </authorList>
    </citation>
    <scope>NUCLEOTIDE SEQUENCE [LARGE SCALE GENOMIC DNA]</scope>
    <source>
        <strain evidence="3 4">Ter331</strain>
    </source>
</reference>
<dbReference type="Proteomes" id="UP000008392">
    <property type="component" value="Chromosome"/>
</dbReference>
<dbReference type="Pfam" id="PF19263">
    <property type="entry name" value="DUF5906"/>
    <property type="match status" value="1"/>
</dbReference>
<evidence type="ECO:0000259" key="2">
    <source>
        <dbReference type="Pfam" id="PF19263"/>
    </source>
</evidence>
<accession>G0AAH9</accession>
<proteinExistence type="predicted"/>
<dbReference type="STRING" id="1005048.CFU_3369"/>
<name>G0AAH9_COLFT</name>
<sequence>MIATTLEVASRALSFVSPDDRDTWIRMGMALKAEYGDDARDAWLKWSSASDGYNNGAALSSWKSFKNGGKIGIGSLFSEAQAAGFSFGQDDLNVPPEILAAQKKARDERAAKAESDRLARAAAASNRAKSQWRMAAVDGVSPYLERKQVVGESCRYLADGAIVVPMMRYDAEPPTMVGKQQINADGSKKYSGGMDKTGAACRLGQPPTDGDAISICEGYATGLSVRAAYQFSVPVFIAFDTSGLLSTARILRARYPSSPILFCADDDYLTGGKGVEKAQAAATDIGNASVVLPVFTTPRRATKTDETLPMLTDFNDLHCAEGLAAVSALLYAPANVVPHAPTVVAGDSTAPEVKQGSLESLLQHFALVYGKTDVWDSLNKQLLKKSAFAAFSGATLAKAWLAHPDRKTIDAKDLPLLKGGRAISSRSGGGGDPLKDLHDRYVLLYGTETVWDRAARRVVGLAALRAAYPDLAGRWLESPHRTMVDAENLVFDPSLQVDPETHINMFNGYPLVPQKNDVLAALVLELLESLCSSERNGAEVFEWLLKWLAYPLQNPGAKMSTAVLMFGEKQGTGKSLFFDGIMRPIYGEYGTTAGQHQLESTFTDWRSRKTFVLFEEVLGRAERHNYIGTIKHMITGKDMRINPKGLPERVEDNHLNSVFLSNERQPLPLDAEDRRFLVVEALNHMPTTFYSRFKQAIKDGASAAFYEFLLSYPVDDFNEHSKPLRTDSKDAVITFGLPSWEVFYQRWRDSEVDAPYCSCVTDELHAVYQRWCERAGEKKLSLTKFSELISGREVKSRKWIKDGALKKKMRTVLLVGEDAEAKLDDDVTRFRNILEIKA</sequence>
<protein>
    <submittedName>
        <fullName evidence="3">Uncharacterized protein</fullName>
    </submittedName>
</protein>
<dbReference type="EMBL" id="CP002745">
    <property type="protein sequence ID" value="AEK63193.1"/>
    <property type="molecule type" value="Genomic_DNA"/>
</dbReference>
<dbReference type="eggNOG" id="COG3378">
    <property type="taxonomic scope" value="Bacteria"/>
</dbReference>
<evidence type="ECO:0000313" key="4">
    <source>
        <dbReference type="Proteomes" id="UP000008392"/>
    </source>
</evidence>
<dbReference type="InterPro" id="IPR045455">
    <property type="entry name" value="NrS-1_pol-like_helicase"/>
</dbReference>
<keyword evidence="4" id="KW-1185">Reference proteome</keyword>
<dbReference type="InterPro" id="IPR034154">
    <property type="entry name" value="TOPRIM_DnaG/twinkle"/>
</dbReference>
<evidence type="ECO:0000313" key="3">
    <source>
        <dbReference type="EMBL" id="AEK63193.1"/>
    </source>
</evidence>
<reference evidence="4" key="6">
    <citation type="submission" date="2011-05" db="EMBL/GenBank/DDBJ databases">
        <title>Complete sequence of Collimonas fungivorans Ter331.</title>
        <authorList>
            <person name="Leveau J.H."/>
        </authorList>
    </citation>
    <scope>NUCLEOTIDE SEQUENCE [LARGE SCALE GENOMIC DNA]</scope>
    <source>
        <strain evidence="4">Ter331</strain>
    </source>
</reference>
<dbReference type="AlphaFoldDB" id="G0AAH9"/>
<gene>
    <name evidence="3" type="ordered locus">CFU_3369</name>
</gene>
<feature type="domain" description="NrS-1 polymerase-like helicase" evidence="2">
    <location>
        <begin position="565"/>
        <end position="675"/>
    </location>
</feature>